<gene>
    <name evidence="1" type="ORF">EGYM00392_LOCUS13563</name>
</gene>
<dbReference type="AlphaFoldDB" id="A0A7S1N7W3"/>
<proteinExistence type="predicted"/>
<dbReference type="PANTHER" id="PTHR28457">
    <property type="entry name" value="COILED-COIL DOMAIN-CONTAINING PROTEIN 189"/>
    <property type="match status" value="1"/>
</dbReference>
<dbReference type="PANTHER" id="PTHR28457:SF1">
    <property type="entry name" value="CILIA- AND FLAGELLA-ASSOCIATED PROTEIN 119"/>
    <property type="match status" value="1"/>
</dbReference>
<accession>A0A7S1N7W3</accession>
<sequence length="358" mass="40892">MTDGAGSPLWSLPSSTARFDDDGFMKLVLRENEKEEVGAVRKALADLVNVEERDHDMSPTMRVDFLYHALQLCRQQCFSSLKASECLQLLDNTRQHLVDSGSLPEAISTFKKKLLELTTTRSVQAKHTKVVQEEIEEEVVVEQVVDPKAKKGKGKDEPPQTKLVKRMVTREVAEVRMFDCAPVFSYDDCTAIIDHAAQTLFQHSKLYMHVYTRSRAMEHRSVRLFINDCMPVDPLTTAMTELQYTAFNENKAHIEAEQQQRAAVTDEWSADLDTLHAEWTEELQEMEEHAQEWKAEDEAKALSPGEFTHTIKCLAYTITKKEDPEVEDEEDLLLRRLERIEAALRAPEVPETGKGKKK</sequence>
<reference evidence="1" key="1">
    <citation type="submission" date="2021-01" db="EMBL/GenBank/DDBJ databases">
        <authorList>
            <person name="Corre E."/>
            <person name="Pelletier E."/>
            <person name="Niang G."/>
            <person name="Scheremetjew M."/>
            <person name="Finn R."/>
            <person name="Kale V."/>
            <person name="Holt S."/>
            <person name="Cochrane G."/>
            <person name="Meng A."/>
            <person name="Brown T."/>
            <person name="Cohen L."/>
        </authorList>
    </citation>
    <scope>NUCLEOTIDE SEQUENCE</scope>
    <source>
        <strain evidence="1">NIES-381</strain>
    </source>
</reference>
<name>A0A7S1N7W3_9EUGL</name>
<organism evidence="1">
    <name type="scientific">Eutreptiella gymnastica</name>
    <dbReference type="NCBI Taxonomy" id="73025"/>
    <lineage>
        <taxon>Eukaryota</taxon>
        <taxon>Discoba</taxon>
        <taxon>Euglenozoa</taxon>
        <taxon>Euglenida</taxon>
        <taxon>Spirocuta</taxon>
        <taxon>Euglenophyceae</taxon>
        <taxon>Eutreptiales</taxon>
        <taxon>Eutreptiaceae</taxon>
        <taxon>Eutreptiella</taxon>
    </lineage>
</organism>
<evidence type="ECO:0000313" key="1">
    <source>
        <dbReference type="EMBL" id="CAD9002479.1"/>
    </source>
</evidence>
<protein>
    <submittedName>
        <fullName evidence="1">Uncharacterized protein</fullName>
    </submittedName>
</protein>
<dbReference type="InterPro" id="IPR032727">
    <property type="entry name" value="CLAMP"/>
</dbReference>
<dbReference type="Pfam" id="PF14769">
    <property type="entry name" value="CLAMP"/>
    <property type="match status" value="1"/>
</dbReference>
<dbReference type="EMBL" id="HBGA01037214">
    <property type="protein sequence ID" value="CAD9002479.1"/>
    <property type="molecule type" value="Transcribed_RNA"/>
</dbReference>